<organism evidence="4 5">
    <name type="scientific">Steinernema carpocapsae</name>
    <name type="common">Entomopathogenic nematode</name>
    <dbReference type="NCBI Taxonomy" id="34508"/>
    <lineage>
        <taxon>Eukaryota</taxon>
        <taxon>Metazoa</taxon>
        <taxon>Ecdysozoa</taxon>
        <taxon>Nematoda</taxon>
        <taxon>Chromadorea</taxon>
        <taxon>Rhabditida</taxon>
        <taxon>Tylenchina</taxon>
        <taxon>Panagrolaimomorpha</taxon>
        <taxon>Strongyloidoidea</taxon>
        <taxon>Steinernematidae</taxon>
        <taxon>Steinernema</taxon>
    </lineage>
</organism>
<dbReference type="PANTHER" id="PTHR10858">
    <property type="entry name" value="DEOXYRIBONUCLEASE II"/>
    <property type="match status" value="1"/>
</dbReference>
<dbReference type="InterPro" id="IPR004947">
    <property type="entry name" value="DNase_II"/>
</dbReference>
<accession>A0A4U5NHW0</accession>
<evidence type="ECO:0000313" key="5">
    <source>
        <dbReference type="Proteomes" id="UP000298663"/>
    </source>
</evidence>
<gene>
    <name evidence="4" type="ORF">L596_016127</name>
</gene>
<dbReference type="STRING" id="34508.A0A4U5NHW0"/>
<dbReference type="GO" id="GO:0006309">
    <property type="term" value="P:apoptotic DNA fragmentation"/>
    <property type="evidence" value="ECO:0007669"/>
    <property type="project" value="TreeGrafter"/>
</dbReference>
<dbReference type="AlphaFoldDB" id="A0A4U5NHW0"/>
<dbReference type="EMBL" id="AZBU02000004">
    <property type="protein sequence ID" value="TKR82396.1"/>
    <property type="molecule type" value="Genomic_DNA"/>
</dbReference>
<dbReference type="GO" id="GO:0004531">
    <property type="term" value="F:deoxyribonuclease II activity"/>
    <property type="evidence" value="ECO:0007669"/>
    <property type="project" value="InterPro"/>
</dbReference>
<keyword evidence="5" id="KW-1185">Reference proteome</keyword>
<protein>
    <submittedName>
        <fullName evidence="4">Uncharacterized protein</fullName>
    </submittedName>
</protein>
<keyword evidence="3" id="KW-0732">Signal</keyword>
<comment type="caution">
    <text evidence="4">The sequence shown here is derived from an EMBL/GenBank/DDBJ whole genome shotgun (WGS) entry which is preliminary data.</text>
</comment>
<sequence length="354" mass="40034">MAPYLLWLLLLFLTDSSYEFISCRSDCGRDVDWFVGTKLPLMNTKRFKLTGREFYYVDSNMNTEMTDWSKSPLNISDPNGPVGSTVGQIFSRKNDHSVFYLVFNDQMPNGTTSSYRGHTKGVMLFDENQGFLMMHSVPKFVDLDKPDFEYPYTGITNGQSFICITFNTTALKDIGTHLLYITPAIVKAQLPTSFGLKFLDLQKVIAGRPLGKGANTTFFRQIPSLAGRKFVFFGKHKKFNKDLYADLVAAKLQGNIYTQTWLKGNGDLKPSCAKDRQVYNIRELTFPSATFNSSKDHSKWVVTDTQKGKNASVVCVADINRQKSQFDRAGGAICLQHKGLWRLYRNLVGLSEKC</sequence>
<proteinExistence type="inferred from homology"/>
<evidence type="ECO:0000313" key="4">
    <source>
        <dbReference type="EMBL" id="TKR82396.1"/>
    </source>
</evidence>
<dbReference type="PANTHER" id="PTHR10858:SF30">
    <property type="entry name" value="CELL-DEATH-RELATED NUCLEASE 7"/>
    <property type="match status" value="1"/>
</dbReference>
<dbReference type="Proteomes" id="UP000298663">
    <property type="component" value="Unassembled WGS sequence"/>
</dbReference>
<evidence type="ECO:0000256" key="2">
    <source>
        <dbReference type="ARBA" id="ARBA00022801"/>
    </source>
</evidence>
<keyword evidence="2" id="KW-0378">Hydrolase</keyword>
<dbReference type="CDD" id="cd09120">
    <property type="entry name" value="PLDc_DNaseII_1"/>
    <property type="match status" value="1"/>
</dbReference>
<dbReference type="CDD" id="cd09121">
    <property type="entry name" value="PLDc_DNaseII_2"/>
    <property type="match status" value="1"/>
</dbReference>
<feature type="signal peptide" evidence="3">
    <location>
        <begin position="1"/>
        <end position="18"/>
    </location>
</feature>
<name>A0A4U5NHW0_STECR</name>
<evidence type="ECO:0000256" key="1">
    <source>
        <dbReference type="ARBA" id="ARBA00007527"/>
    </source>
</evidence>
<feature type="chain" id="PRO_5020687082" evidence="3">
    <location>
        <begin position="19"/>
        <end position="354"/>
    </location>
</feature>
<reference evidence="4 5" key="2">
    <citation type="journal article" date="2019" name="G3 (Bethesda)">
        <title>Hybrid Assembly of the Genome of the Entomopathogenic Nematode Steinernema carpocapsae Identifies the X-Chromosome.</title>
        <authorList>
            <person name="Serra L."/>
            <person name="Macchietto M."/>
            <person name="Macias-Munoz A."/>
            <person name="McGill C.J."/>
            <person name="Rodriguez I.M."/>
            <person name="Rodriguez B."/>
            <person name="Murad R."/>
            <person name="Mortazavi A."/>
        </authorList>
    </citation>
    <scope>NUCLEOTIDE SEQUENCE [LARGE SCALE GENOMIC DNA]</scope>
    <source>
        <strain evidence="4 5">ALL</strain>
    </source>
</reference>
<evidence type="ECO:0000256" key="3">
    <source>
        <dbReference type="SAM" id="SignalP"/>
    </source>
</evidence>
<reference evidence="4 5" key="1">
    <citation type="journal article" date="2015" name="Genome Biol.">
        <title>Comparative genomics of Steinernema reveals deeply conserved gene regulatory networks.</title>
        <authorList>
            <person name="Dillman A.R."/>
            <person name="Macchietto M."/>
            <person name="Porter C.F."/>
            <person name="Rogers A."/>
            <person name="Williams B."/>
            <person name="Antoshechkin I."/>
            <person name="Lee M.M."/>
            <person name="Goodwin Z."/>
            <person name="Lu X."/>
            <person name="Lewis E.E."/>
            <person name="Goodrich-Blair H."/>
            <person name="Stock S.P."/>
            <person name="Adams B.J."/>
            <person name="Sternberg P.W."/>
            <person name="Mortazavi A."/>
        </authorList>
    </citation>
    <scope>NUCLEOTIDE SEQUENCE [LARGE SCALE GENOMIC DNA]</scope>
    <source>
        <strain evidence="4 5">ALL</strain>
    </source>
</reference>
<dbReference type="Pfam" id="PF03265">
    <property type="entry name" value="DNase_II"/>
    <property type="match status" value="1"/>
</dbReference>
<dbReference type="OrthoDB" id="10261598at2759"/>
<comment type="similarity">
    <text evidence="1">Belongs to the DNase II family.</text>
</comment>